<comment type="similarity">
    <text evidence="1">Belongs to the SNAPIN family.</text>
</comment>
<keyword evidence="2" id="KW-0175">Coiled coil</keyword>
<proteinExistence type="inferred from homology"/>
<dbReference type="PANTHER" id="PTHR31305">
    <property type="entry name" value="SNARE-ASSOCIATED PROTEIN SNAPIN"/>
    <property type="match status" value="1"/>
</dbReference>
<evidence type="ECO:0000256" key="3">
    <source>
        <dbReference type="ARBA" id="ARBA00033330"/>
    </source>
</evidence>
<dbReference type="GO" id="GO:0000149">
    <property type="term" value="F:SNARE binding"/>
    <property type="evidence" value="ECO:0007669"/>
    <property type="project" value="TreeGrafter"/>
</dbReference>
<dbReference type="AlphaFoldDB" id="A0AB34JJC2"/>
<evidence type="ECO:0000256" key="2">
    <source>
        <dbReference type="ARBA" id="ARBA00023054"/>
    </source>
</evidence>
<name>A0AB34JJC2_PRYPA</name>
<accession>A0AB34JJC2</accession>
<evidence type="ECO:0000313" key="4">
    <source>
        <dbReference type="EMBL" id="KAL1521063.1"/>
    </source>
</evidence>
<dbReference type="Proteomes" id="UP001515480">
    <property type="component" value="Unassembled WGS sequence"/>
</dbReference>
<organism evidence="4 5">
    <name type="scientific">Prymnesium parvum</name>
    <name type="common">Toxic golden alga</name>
    <dbReference type="NCBI Taxonomy" id="97485"/>
    <lineage>
        <taxon>Eukaryota</taxon>
        <taxon>Haptista</taxon>
        <taxon>Haptophyta</taxon>
        <taxon>Prymnesiophyceae</taxon>
        <taxon>Prymnesiales</taxon>
        <taxon>Prymnesiaceae</taxon>
        <taxon>Prymnesium</taxon>
    </lineage>
</organism>
<protein>
    <recommendedName>
        <fullName evidence="3">Biogenesis of lysosome-related organelles complex 1 subunit 7</fullName>
    </recommendedName>
</protein>
<reference evidence="4 5" key="1">
    <citation type="journal article" date="2024" name="Science">
        <title>Giant polyketide synthase enzymes in the biosynthesis of giant marine polyether toxins.</title>
        <authorList>
            <person name="Fallon T.R."/>
            <person name="Shende V.V."/>
            <person name="Wierzbicki I.H."/>
            <person name="Pendleton A.L."/>
            <person name="Watervoot N.F."/>
            <person name="Auber R.P."/>
            <person name="Gonzalez D.J."/>
            <person name="Wisecaver J.H."/>
            <person name="Moore B.S."/>
        </authorList>
    </citation>
    <scope>NUCLEOTIDE SEQUENCE [LARGE SCALE GENOMIC DNA]</scope>
    <source>
        <strain evidence="4 5">12B1</strain>
    </source>
</reference>
<dbReference type="GO" id="GO:0007040">
    <property type="term" value="P:lysosome organization"/>
    <property type="evidence" value="ECO:0007669"/>
    <property type="project" value="TreeGrafter"/>
</dbReference>
<dbReference type="InterPro" id="IPR028119">
    <property type="entry name" value="Snapin/Pallidin/Snn1"/>
</dbReference>
<comment type="caution">
    <text evidence="4">The sequence shown here is derived from an EMBL/GenBank/DDBJ whole genome shotgun (WGS) entry which is preliminary data.</text>
</comment>
<dbReference type="GO" id="GO:0006886">
    <property type="term" value="P:intracellular protein transport"/>
    <property type="evidence" value="ECO:0007669"/>
    <property type="project" value="InterPro"/>
</dbReference>
<dbReference type="Pfam" id="PF14712">
    <property type="entry name" value="Snapin_Pallidin"/>
    <property type="match status" value="1"/>
</dbReference>
<evidence type="ECO:0000256" key="1">
    <source>
        <dbReference type="ARBA" id="ARBA00006111"/>
    </source>
</evidence>
<dbReference type="EMBL" id="JBGBPQ010000008">
    <property type="protein sequence ID" value="KAL1521063.1"/>
    <property type="molecule type" value="Genomic_DNA"/>
</dbReference>
<evidence type="ECO:0000313" key="5">
    <source>
        <dbReference type="Proteomes" id="UP001515480"/>
    </source>
</evidence>
<keyword evidence="5" id="KW-1185">Reference proteome</keyword>
<sequence>MEEEPLSPYGASLTSMLQPMVAKCDDSVQSVLSSQTALADQIDRVAAELQGFLKSSQIPSFSPHAQRLADVRKRVSVANATLSQVQARLKRIEAIAEQVASKEV</sequence>
<dbReference type="PANTHER" id="PTHR31305:SF2">
    <property type="entry name" value="SNARE-ASSOCIATED PROTEIN SNAPIN"/>
    <property type="match status" value="1"/>
</dbReference>
<dbReference type="InterPro" id="IPR017246">
    <property type="entry name" value="Snapin"/>
</dbReference>
<gene>
    <name evidence="4" type="ORF">AB1Y20_022618</name>
</gene>
<dbReference type="GO" id="GO:0031083">
    <property type="term" value="C:BLOC-1 complex"/>
    <property type="evidence" value="ECO:0007669"/>
    <property type="project" value="InterPro"/>
</dbReference>
<dbReference type="GO" id="GO:0008333">
    <property type="term" value="P:endosome to lysosome transport"/>
    <property type="evidence" value="ECO:0007669"/>
    <property type="project" value="TreeGrafter"/>
</dbReference>
<dbReference type="GO" id="GO:0032418">
    <property type="term" value="P:lysosome localization"/>
    <property type="evidence" value="ECO:0007669"/>
    <property type="project" value="TreeGrafter"/>
</dbReference>
<dbReference type="GO" id="GO:0099078">
    <property type="term" value="C:BORC complex"/>
    <property type="evidence" value="ECO:0007669"/>
    <property type="project" value="TreeGrafter"/>
</dbReference>